<gene>
    <name evidence="4" type="ORF">HPP92_014098</name>
</gene>
<feature type="repeat" description="PPR" evidence="2">
    <location>
        <begin position="98"/>
        <end position="132"/>
    </location>
</feature>
<feature type="repeat" description="PPR" evidence="2">
    <location>
        <begin position="199"/>
        <end position="233"/>
    </location>
</feature>
<dbReference type="InterPro" id="IPR046960">
    <property type="entry name" value="PPR_At4g14850-like_plant"/>
</dbReference>
<dbReference type="GO" id="GO:0009451">
    <property type="term" value="P:RNA modification"/>
    <property type="evidence" value="ECO:0007669"/>
    <property type="project" value="InterPro"/>
</dbReference>
<reference evidence="4 5" key="1">
    <citation type="journal article" date="2020" name="Nat. Food">
        <title>A phased Vanilla planifolia genome enables genetic improvement of flavour and production.</title>
        <authorList>
            <person name="Hasing T."/>
            <person name="Tang H."/>
            <person name="Brym M."/>
            <person name="Khazi F."/>
            <person name="Huang T."/>
            <person name="Chambers A.H."/>
        </authorList>
    </citation>
    <scope>NUCLEOTIDE SEQUENCE [LARGE SCALE GENOMIC DNA]</scope>
    <source>
        <tissue evidence="4">Leaf</tissue>
    </source>
</reference>
<comment type="caution">
    <text evidence="4">The sequence shown here is derived from an EMBL/GenBank/DDBJ whole genome shotgun (WGS) entry which is preliminary data.</text>
</comment>
<dbReference type="InterPro" id="IPR046848">
    <property type="entry name" value="E_motif"/>
</dbReference>
<dbReference type="FunFam" id="1.25.40.10:FF:000366">
    <property type="entry name" value="Pentatricopeptide (PPR) repeat-containing protein"/>
    <property type="match status" value="1"/>
</dbReference>
<evidence type="ECO:0000256" key="1">
    <source>
        <dbReference type="ARBA" id="ARBA00022737"/>
    </source>
</evidence>
<accession>A0A835QZ04</accession>
<name>A0A835QZ04_VANPL</name>
<proteinExistence type="predicted"/>
<dbReference type="Pfam" id="PF20431">
    <property type="entry name" value="E_motif"/>
    <property type="match status" value="1"/>
</dbReference>
<dbReference type="InterPro" id="IPR032867">
    <property type="entry name" value="DYW_dom"/>
</dbReference>
<evidence type="ECO:0000256" key="2">
    <source>
        <dbReference type="PROSITE-ProRule" id="PRU00708"/>
    </source>
</evidence>
<dbReference type="InterPro" id="IPR011990">
    <property type="entry name" value="TPR-like_helical_dom_sf"/>
</dbReference>
<dbReference type="OrthoDB" id="264354at2759"/>
<dbReference type="PROSITE" id="PS51375">
    <property type="entry name" value="PPR"/>
    <property type="match status" value="4"/>
</dbReference>
<dbReference type="Pfam" id="PF01535">
    <property type="entry name" value="PPR"/>
    <property type="match status" value="4"/>
</dbReference>
<dbReference type="Pfam" id="PF14432">
    <property type="entry name" value="DYW_deaminase"/>
    <property type="match status" value="1"/>
</dbReference>
<sequence>MPYLAKWKKPGGFPVESLALYREMLFFDRKADNFTYPFVLMACGDLFLQDVGETVHCQVIVCGYEMNVYVGNSLMSMYSKFGKVETVQKVFDRMLTRDVTSFNTIMSSYVHDGQQKKALNIFSVMALGGMRLDQTSFLIVLSACSDLAALCKGKELHAHILRVGFQLNQILSNAFIDVYMNSYFVVGARRIFETMCARDIVSWNSMIFGFSRYGNALESLFLFHQMTLHGMSPDLVTFLAVLGACGQIAALQIGRVLHAYISKLGLGYEVSLGTALIDMYAKCGCLPESLQIFNEMPIKNIFSWSAMLSGYGIHGRGEEAVSFFNQMNGKGIKPDKVTFTSLLSACSHAGLVDIGREIFLQMQRKHTIIPHVVHYICMVDLLGRSGHLDEAYKLILDMKVTPNVDVWNALLSACQIHHNVELAEIAAQNVIHLLPQGFGVYASLSNIYAKEKRWGDVERVRTLARQNGLRKPPGCSYVELDLTIHRFLVGDKSHPQSKVIYAKMEELKQKLKEVGYVPDTRSVFYEVEDGLKEDILWDHSERLAIAFALINTSPGAIIRVTKNLRVCCDCHEVIKLISKLVEREIILRDARRFHHFQSGSCSCGDFWGSLLSRTFRLHLEVVSVVRLQSLRSQELKLRG</sequence>
<evidence type="ECO:0000313" key="4">
    <source>
        <dbReference type="EMBL" id="KAG0477257.1"/>
    </source>
</evidence>
<keyword evidence="5" id="KW-1185">Reference proteome</keyword>
<feature type="repeat" description="PPR" evidence="2">
    <location>
        <begin position="300"/>
        <end position="334"/>
    </location>
</feature>
<dbReference type="EMBL" id="JADCNL010000006">
    <property type="protein sequence ID" value="KAG0477257.1"/>
    <property type="molecule type" value="Genomic_DNA"/>
</dbReference>
<dbReference type="NCBIfam" id="TIGR00756">
    <property type="entry name" value="PPR"/>
    <property type="match status" value="3"/>
</dbReference>
<dbReference type="Pfam" id="PF20430">
    <property type="entry name" value="Eplus_motif"/>
    <property type="match status" value="1"/>
</dbReference>
<dbReference type="Proteomes" id="UP000636800">
    <property type="component" value="Chromosome 6"/>
</dbReference>
<feature type="domain" description="DYW" evidence="3">
    <location>
        <begin position="515"/>
        <end position="607"/>
    </location>
</feature>
<evidence type="ECO:0000313" key="5">
    <source>
        <dbReference type="Proteomes" id="UP000636800"/>
    </source>
</evidence>
<dbReference type="Gene3D" id="1.25.40.10">
    <property type="entry name" value="Tetratricopeptide repeat domain"/>
    <property type="match status" value="3"/>
</dbReference>
<feature type="repeat" description="PPR" evidence="2">
    <location>
        <begin position="335"/>
        <end position="369"/>
    </location>
</feature>
<dbReference type="GO" id="GO:0008270">
    <property type="term" value="F:zinc ion binding"/>
    <property type="evidence" value="ECO:0007669"/>
    <property type="project" value="InterPro"/>
</dbReference>
<dbReference type="AlphaFoldDB" id="A0A835QZ04"/>
<dbReference type="PANTHER" id="PTHR47926:SF347">
    <property type="entry name" value="PENTATRICOPEPTIDE REPEAT-CONTAINING PROTEIN"/>
    <property type="match status" value="1"/>
</dbReference>
<protein>
    <recommendedName>
        <fullName evidence="3">DYW domain-containing protein</fullName>
    </recommendedName>
</protein>
<organism evidence="4 5">
    <name type="scientific">Vanilla planifolia</name>
    <name type="common">Vanilla</name>
    <dbReference type="NCBI Taxonomy" id="51239"/>
    <lineage>
        <taxon>Eukaryota</taxon>
        <taxon>Viridiplantae</taxon>
        <taxon>Streptophyta</taxon>
        <taxon>Embryophyta</taxon>
        <taxon>Tracheophyta</taxon>
        <taxon>Spermatophyta</taxon>
        <taxon>Magnoliopsida</taxon>
        <taxon>Liliopsida</taxon>
        <taxon>Asparagales</taxon>
        <taxon>Orchidaceae</taxon>
        <taxon>Vanilloideae</taxon>
        <taxon>Vanilleae</taxon>
        <taxon>Vanilla</taxon>
    </lineage>
</organism>
<dbReference type="FunFam" id="1.25.40.10:FF:000031">
    <property type="entry name" value="Pentatricopeptide repeat-containing protein mitochondrial"/>
    <property type="match status" value="1"/>
</dbReference>
<dbReference type="FunFam" id="1.25.40.10:FF:000344">
    <property type="entry name" value="Pentatricopeptide repeat-containing protein"/>
    <property type="match status" value="1"/>
</dbReference>
<keyword evidence="1" id="KW-0677">Repeat</keyword>
<dbReference type="InterPro" id="IPR046849">
    <property type="entry name" value="E2_motif"/>
</dbReference>
<dbReference type="PANTHER" id="PTHR47926">
    <property type="entry name" value="PENTATRICOPEPTIDE REPEAT-CONTAINING PROTEIN"/>
    <property type="match status" value="1"/>
</dbReference>
<dbReference type="GO" id="GO:0003723">
    <property type="term" value="F:RNA binding"/>
    <property type="evidence" value="ECO:0007669"/>
    <property type="project" value="InterPro"/>
</dbReference>
<evidence type="ECO:0000259" key="3">
    <source>
        <dbReference type="Pfam" id="PF14432"/>
    </source>
</evidence>
<dbReference type="InterPro" id="IPR002885">
    <property type="entry name" value="PPR_rpt"/>
</dbReference>
<dbReference type="Pfam" id="PF13041">
    <property type="entry name" value="PPR_2"/>
    <property type="match status" value="1"/>
</dbReference>